<organism evidence="8 9">
    <name type="scientific">Natronocella acetinitrilica</name>
    <dbReference type="NCBI Taxonomy" id="414046"/>
    <lineage>
        <taxon>Bacteria</taxon>
        <taxon>Pseudomonadati</taxon>
        <taxon>Pseudomonadota</taxon>
        <taxon>Gammaproteobacteria</taxon>
        <taxon>Chromatiales</taxon>
        <taxon>Ectothiorhodospiraceae</taxon>
        <taxon>Natronocella</taxon>
    </lineage>
</organism>
<dbReference type="SUPFAM" id="SSF158694">
    <property type="entry name" value="UraD-Like"/>
    <property type="match status" value="1"/>
</dbReference>
<protein>
    <recommendedName>
        <fullName evidence="3">2-oxo-4-hydroxy-4-carboxy-5-ureidoimidazoline decarboxylase</fullName>
        <ecNumber evidence="3">4.1.1.97</ecNumber>
    </recommendedName>
</protein>
<evidence type="ECO:0000256" key="3">
    <source>
        <dbReference type="ARBA" id="ARBA00012257"/>
    </source>
</evidence>
<dbReference type="GO" id="GO:0051997">
    <property type="term" value="F:2-oxo-4-hydroxy-4-carboxy-5-ureidoimidazoline decarboxylase activity"/>
    <property type="evidence" value="ECO:0007669"/>
    <property type="project" value="UniProtKB-EC"/>
</dbReference>
<accession>A0AAE3G609</accession>
<dbReference type="EC" id="4.1.1.97" evidence="3"/>
<dbReference type="GO" id="GO:0006144">
    <property type="term" value="P:purine nucleobase metabolic process"/>
    <property type="evidence" value="ECO:0007669"/>
    <property type="project" value="UniProtKB-KW"/>
</dbReference>
<keyword evidence="6" id="KW-0456">Lyase</keyword>
<evidence type="ECO:0000256" key="6">
    <source>
        <dbReference type="ARBA" id="ARBA00023239"/>
    </source>
</evidence>
<dbReference type="AlphaFoldDB" id="A0AAE3G609"/>
<dbReference type="InterPro" id="IPR018020">
    <property type="entry name" value="OHCU_decarboxylase"/>
</dbReference>
<dbReference type="Gene3D" id="1.10.3330.10">
    <property type="entry name" value="Oxo-4-hydroxy-4-carboxy-5-ureidoimidazoline decarboxylase"/>
    <property type="match status" value="1"/>
</dbReference>
<keyword evidence="9" id="KW-1185">Reference proteome</keyword>
<dbReference type="EMBL" id="JALJXV010000008">
    <property type="protein sequence ID" value="MCP1676052.1"/>
    <property type="molecule type" value="Genomic_DNA"/>
</dbReference>
<evidence type="ECO:0000259" key="7">
    <source>
        <dbReference type="Pfam" id="PF09349"/>
    </source>
</evidence>
<evidence type="ECO:0000256" key="1">
    <source>
        <dbReference type="ARBA" id="ARBA00001163"/>
    </source>
</evidence>
<comment type="catalytic activity">
    <reaction evidence="1">
        <text>5-hydroxy-2-oxo-4-ureido-2,5-dihydro-1H-imidazole-5-carboxylate + H(+) = (S)-allantoin + CO2</text>
        <dbReference type="Rhea" id="RHEA:26301"/>
        <dbReference type="ChEBI" id="CHEBI:15378"/>
        <dbReference type="ChEBI" id="CHEBI:15678"/>
        <dbReference type="ChEBI" id="CHEBI:16526"/>
        <dbReference type="ChEBI" id="CHEBI:58639"/>
        <dbReference type="EC" id="4.1.1.97"/>
    </reaction>
</comment>
<evidence type="ECO:0000256" key="2">
    <source>
        <dbReference type="ARBA" id="ARBA00004754"/>
    </source>
</evidence>
<dbReference type="GO" id="GO:0000255">
    <property type="term" value="P:allantoin metabolic process"/>
    <property type="evidence" value="ECO:0007669"/>
    <property type="project" value="InterPro"/>
</dbReference>
<dbReference type="InterPro" id="IPR017580">
    <property type="entry name" value="OHCU_decarboxylase-1"/>
</dbReference>
<comment type="pathway">
    <text evidence="2">Purine metabolism; urate degradation; (S)-allantoin from urate: step 3/3.</text>
</comment>
<name>A0AAE3G609_9GAMM</name>
<dbReference type="NCBIfam" id="TIGR03164">
    <property type="entry name" value="UHCUDC"/>
    <property type="match status" value="1"/>
</dbReference>
<dbReference type="Proteomes" id="UP001205843">
    <property type="component" value="Unassembled WGS sequence"/>
</dbReference>
<keyword evidence="5" id="KW-0210">Decarboxylase</keyword>
<dbReference type="PANTHER" id="PTHR43466">
    <property type="entry name" value="2-OXO-4-HYDROXY-4-CARBOXY-5-UREIDOIMIDAZOLINE DECARBOXYLASE-RELATED"/>
    <property type="match status" value="1"/>
</dbReference>
<dbReference type="Pfam" id="PF09349">
    <property type="entry name" value="OHCU_decarbox"/>
    <property type="match status" value="1"/>
</dbReference>
<dbReference type="InterPro" id="IPR036778">
    <property type="entry name" value="OHCU_decarboxylase_sf"/>
</dbReference>
<evidence type="ECO:0000256" key="4">
    <source>
        <dbReference type="ARBA" id="ARBA00022631"/>
    </source>
</evidence>
<evidence type="ECO:0000313" key="9">
    <source>
        <dbReference type="Proteomes" id="UP001205843"/>
    </source>
</evidence>
<comment type="caution">
    <text evidence="8">The sequence shown here is derived from an EMBL/GenBank/DDBJ whole genome shotgun (WGS) entry which is preliminary data.</text>
</comment>
<dbReference type="PANTHER" id="PTHR43466:SF1">
    <property type="entry name" value="2-OXO-4-HYDROXY-4-CARBOXY-5-UREIDOIMIDAZOLINE DECARBOXYLASE-RELATED"/>
    <property type="match status" value="1"/>
</dbReference>
<keyword evidence="4" id="KW-0659">Purine metabolism</keyword>
<sequence length="159" mass="17486">MARYGHVYEHSPWIAEATWQAGLDQRHDTAEGLAGAMAAVLSRATSEQQLALLRAHPELAGKAAIRNELTVDSSSEQSGAGLDQCTAQEFEQFQTLNHAYNARFGFPFIIAVRGLHRTDILRAFSARVHNPPTVEIETAIEQVNRIALLRLQALALSPE</sequence>
<evidence type="ECO:0000256" key="5">
    <source>
        <dbReference type="ARBA" id="ARBA00022793"/>
    </source>
</evidence>
<evidence type="ECO:0000313" key="8">
    <source>
        <dbReference type="EMBL" id="MCP1676052.1"/>
    </source>
</evidence>
<feature type="domain" description="Oxo-4-hydroxy-4-carboxy-5-ureidoimidazoline decarboxylase" evidence="7">
    <location>
        <begin position="3"/>
        <end position="152"/>
    </location>
</feature>
<proteinExistence type="predicted"/>
<dbReference type="GO" id="GO:0019628">
    <property type="term" value="P:urate catabolic process"/>
    <property type="evidence" value="ECO:0007669"/>
    <property type="project" value="TreeGrafter"/>
</dbReference>
<reference evidence="8" key="1">
    <citation type="submission" date="2022-03" db="EMBL/GenBank/DDBJ databases">
        <title>Genomic Encyclopedia of Type Strains, Phase III (KMG-III): the genomes of soil and plant-associated and newly described type strains.</title>
        <authorList>
            <person name="Whitman W."/>
        </authorList>
    </citation>
    <scope>NUCLEOTIDE SEQUENCE</scope>
    <source>
        <strain evidence="8">ANL 6-2</strain>
    </source>
</reference>
<gene>
    <name evidence="8" type="ORF">J2T57_003211</name>
</gene>